<evidence type="ECO:0000256" key="4">
    <source>
        <dbReference type="PROSITE-ProRule" id="PRU00335"/>
    </source>
</evidence>
<dbReference type="AlphaFoldDB" id="A0A7W9Q886"/>
<accession>A0A7W9Q886</accession>
<evidence type="ECO:0000256" key="2">
    <source>
        <dbReference type="ARBA" id="ARBA00023125"/>
    </source>
</evidence>
<feature type="domain" description="HTH tetR-type" evidence="6">
    <location>
        <begin position="19"/>
        <end position="79"/>
    </location>
</feature>
<dbReference type="RefSeq" id="WP_184571074.1">
    <property type="nucleotide sequence ID" value="NZ_JACHJL010000004.1"/>
</dbReference>
<organism evidence="7 8">
    <name type="scientific">Streptomyces zagrosensis</name>
    <dbReference type="NCBI Taxonomy" id="1042984"/>
    <lineage>
        <taxon>Bacteria</taxon>
        <taxon>Bacillati</taxon>
        <taxon>Actinomycetota</taxon>
        <taxon>Actinomycetes</taxon>
        <taxon>Kitasatosporales</taxon>
        <taxon>Streptomycetaceae</taxon>
        <taxon>Streptomyces</taxon>
    </lineage>
</organism>
<dbReference type="GO" id="GO:0003700">
    <property type="term" value="F:DNA-binding transcription factor activity"/>
    <property type="evidence" value="ECO:0007669"/>
    <property type="project" value="TreeGrafter"/>
</dbReference>
<evidence type="ECO:0000256" key="3">
    <source>
        <dbReference type="ARBA" id="ARBA00023163"/>
    </source>
</evidence>
<dbReference type="Pfam" id="PF13305">
    <property type="entry name" value="TetR_C_33"/>
    <property type="match status" value="1"/>
</dbReference>
<name>A0A7W9Q886_9ACTN</name>
<dbReference type="Proteomes" id="UP000588098">
    <property type="component" value="Unassembled WGS sequence"/>
</dbReference>
<dbReference type="Gene3D" id="1.10.357.10">
    <property type="entry name" value="Tetracycline Repressor, domain 2"/>
    <property type="match status" value="1"/>
</dbReference>
<evidence type="ECO:0000259" key="6">
    <source>
        <dbReference type="PROSITE" id="PS50977"/>
    </source>
</evidence>
<dbReference type="InterPro" id="IPR009057">
    <property type="entry name" value="Homeodomain-like_sf"/>
</dbReference>
<evidence type="ECO:0000256" key="5">
    <source>
        <dbReference type="SAM" id="MobiDB-lite"/>
    </source>
</evidence>
<proteinExistence type="predicted"/>
<dbReference type="GO" id="GO:0000976">
    <property type="term" value="F:transcription cis-regulatory region binding"/>
    <property type="evidence" value="ECO:0007669"/>
    <property type="project" value="TreeGrafter"/>
</dbReference>
<keyword evidence="3" id="KW-0804">Transcription</keyword>
<dbReference type="Pfam" id="PF00440">
    <property type="entry name" value="TetR_N"/>
    <property type="match status" value="1"/>
</dbReference>
<dbReference type="InterPro" id="IPR025996">
    <property type="entry name" value="MT1864/Rv1816-like_C"/>
</dbReference>
<dbReference type="PANTHER" id="PTHR30055:SF243">
    <property type="entry name" value="HTH-TYPE TRANSCRIPTIONAL REGULATOR RV1816"/>
    <property type="match status" value="1"/>
</dbReference>
<evidence type="ECO:0000313" key="8">
    <source>
        <dbReference type="Proteomes" id="UP000588098"/>
    </source>
</evidence>
<reference evidence="7 8" key="1">
    <citation type="submission" date="2020-08" db="EMBL/GenBank/DDBJ databases">
        <title>Genomic Encyclopedia of Type Strains, Phase III (KMG-III): the genomes of soil and plant-associated and newly described type strains.</title>
        <authorList>
            <person name="Whitman W."/>
        </authorList>
    </citation>
    <scope>NUCLEOTIDE SEQUENCE [LARGE SCALE GENOMIC DNA]</scope>
    <source>
        <strain evidence="7 8">CECT 8305</strain>
    </source>
</reference>
<evidence type="ECO:0000256" key="1">
    <source>
        <dbReference type="ARBA" id="ARBA00023015"/>
    </source>
</evidence>
<keyword evidence="8" id="KW-1185">Reference proteome</keyword>
<comment type="caution">
    <text evidence="7">The sequence shown here is derived from an EMBL/GenBank/DDBJ whole genome shotgun (WGS) entry which is preliminary data.</text>
</comment>
<feature type="DNA-binding region" description="H-T-H motif" evidence="4">
    <location>
        <begin position="42"/>
        <end position="61"/>
    </location>
</feature>
<keyword evidence="1" id="KW-0805">Transcription regulation</keyword>
<gene>
    <name evidence="7" type="ORF">FHS42_002058</name>
</gene>
<dbReference type="InterPro" id="IPR036271">
    <property type="entry name" value="Tet_transcr_reg_TetR-rel_C_sf"/>
</dbReference>
<dbReference type="PROSITE" id="PS50977">
    <property type="entry name" value="HTH_TETR_2"/>
    <property type="match status" value="1"/>
</dbReference>
<feature type="region of interest" description="Disordered" evidence="5">
    <location>
        <begin position="240"/>
        <end position="262"/>
    </location>
</feature>
<sequence>MPVDEDVTAVPSLRQRRRAAATQEILDAAEAQIVEHGPSALSLRAVARSLGMTVQALYHYFPNRDALVTALVVKTYDDLADAVQAAVDAAADDSDLPRLVAAAESYRRWAIAHPERFQLIYGTPLRYYSAPADGPTTRAVRRMSALFQNELYGGLTTAQLAAANSPPLSPALRAHLEHLPPDGMGNLPPPAVSLLVSMWGHMHGLVVLEVFGHTSFLGDHQGEVFRLAMHTMLEDLHHRIPAAEPRTTAPSSLRTQKHAASG</sequence>
<dbReference type="SUPFAM" id="SSF48498">
    <property type="entry name" value="Tetracyclin repressor-like, C-terminal domain"/>
    <property type="match status" value="1"/>
</dbReference>
<dbReference type="PANTHER" id="PTHR30055">
    <property type="entry name" value="HTH-TYPE TRANSCRIPTIONAL REGULATOR RUTR"/>
    <property type="match status" value="1"/>
</dbReference>
<dbReference type="InterPro" id="IPR050109">
    <property type="entry name" value="HTH-type_TetR-like_transc_reg"/>
</dbReference>
<dbReference type="InterPro" id="IPR001647">
    <property type="entry name" value="HTH_TetR"/>
</dbReference>
<dbReference type="SUPFAM" id="SSF46689">
    <property type="entry name" value="Homeodomain-like"/>
    <property type="match status" value="1"/>
</dbReference>
<dbReference type="PRINTS" id="PR00455">
    <property type="entry name" value="HTHTETR"/>
</dbReference>
<evidence type="ECO:0000313" key="7">
    <source>
        <dbReference type="EMBL" id="MBB5935008.1"/>
    </source>
</evidence>
<dbReference type="EMBL" id="JACHJL010000004">
    <property type="protein sequence ID" value="MBB5935008.1"/>
    <property type="molecule type" value="Genomic_DNA"/>
</dbReference>
<keyword evidence="2 4" id="KW-0238">DNA-binding</keyword>
<protein>
    <submittedName>
        <fullName evidence="7">AcrR family transcriptional regulator</fullName>
    </submittedName>
</protein>